<evidence type="ECO:0000259" key="3">
    <source>
        <dbReference type="Pfam" id="PF10081"/>
    </source>
</evidence>
<feature type="transmembrane region" description="Helical" evidence="2">
    <location>
        <begin position="107"/>
        <end position="126"/>
    </location>
</feature>
<feature type="domain" description="Alpha/beta-hydrolase catalytic" evidence="3">
    <location>
        <begin position="271"/>
        <end position="557"/>
    </location>
</feature>
<evidence type="ECO:0000313" key="6">
    <source>
        <dbReference type="Proteomes" id="UP001300096"/>
    </source>
</evidence>
<keyword evidence="6" id="KW-1185">Reference proteome</keyword>
<dbReference type="InterPro" id="IPR027787">
    <property type="entry name" value="Alpha/beta-hydrolase_catalytic"/>
</dbReference>
<proteinExistence type="predicted"/>
<name>A0ABT0FD19_9MICO</name>
<sequence>MTSPALTALSTTDRNTTIDTPSAADQLNDVPHLSRRWWHLDPGGALGGLGLAVLSVTPSLLPRPALFQGVVTAVAFALGYLLGVAVWRAARSLVRRRPAPALRRVLWITYAAIWLAAVAVLSVLALSWQNEVRALVEMPPLGGADLAPFLAGFVPVALLLLAIGKANRRLFLALRRTSGSSMAILGTATVVVAGTAGVALAAVVAVDTIYAGLNAGPEAGLAEPDSTYRSAGPDSAIDWEDLGRHGSAFVGGGPTADEIAALIDAPAMQPIRVYAGLASADTVEERAQLVVSELERTGAFDREVLVIATTTGSGWLEAQTVDSIEYLHAGDTAIAALQYAYTPSWVSFLFDPDAPVEAARVLFDAVEERWLQLPVADRPQLISYGLSLGAHGSQAVFDDLDAVRARTDGAMFVGSPAGSTLWQSLQDARDPGSPVWRPVLDEGREVRWMSRDGDQGLLDGHWEHPRVLYLQHATDPVTWLTPELLWRAPEWLDQGQRGDDVSPSMRWIPVVTAVQVGIDMLGGEAVPARHGHNFGDVVTSGWREVTGDAGLDEEAVAAIRTEIESYAPIQPFQE</sequence>
<gene>
    <name evidence="5" type="ORF">KZC51_06710</name>
</gene>
<feature type="region of interest" description="Disordered" evidence="1">
    <location>
        <begin position="1"/>
        <end position="21"/>
    </location>
</feature>
<dbReference type="Pfam" id="PF10081">
    <property type="entry name" value="Abhydrolase_9"/>
    <property type="match status" value="1"/>
</dbReference>
<dbReference type="Pfam" id="PF15420">
    <property type="entry name" value="Abhydrolase_9_N"/>
    <property type="match status" value="1"/>
</dbReference>
<feature type="transmembrane region" description="Helical" evidence="2">
    <location>
        <begin position="183"/>
        <end position="206"/>
    </location>
</feature>
<evidence type="ECO:0000256" key="2">
    <source>
        <dbReference type="SAM" id="Phobius"/>
    </source>
</evidence>
<dbReference type="RefSeq" id="WP_247629229.1">
    <property type="nucleotide sequence ID" value="NZ_JAHWXN010000001.1"/>
</dbReference>
<evidence type="ECO:0000256" key="1">
    <source>
        <dbReference type="SAM" id="MobiDB-lite"/>
    </source>
</evidence>
<feature type="transmembrane region" description="Helical" evidence="2">
    <location>
        <begin position="67"/>
        <end position="87"/>
    </location>
</feature>
<dbReference type="EMBL" id="JAHWXN010000001">
    <property type="protein sequence ID" value="MCK2035824.1"/>
    <property type="molecule type" value="Genomic_DNA"/>
</dbReference>
<comment type="caution">
    <text evidence="5">The sequence shown here is derived from an EMBL/GenBank/DDBJ whole genome shotgun (WGS) entry which is preliminary data.</text>
</comment>
<evidence type="ECO:0000259" key="4">
    <source>
        <dbReference type="Pfam" id="PF15420"/>
    </source>
</evidence>
<dbReference type="InterPro" id="IPR027788">
    <property type="entry name" value="Alpha/beta-hydrolase_N_dom"/>
</dbReference>
<feature type="transmembrane region" description="Helical" evidence="2">
    <location>
        <begin position="146"/>
        <end position="163"/>
    </location>
</feature>
<accession>A0ABT0FD19</accession>
<protein>
    <submittedName>
        <fullName evidence="5">Alpha/beta-hydrolase family protein</fullName>
    </submittedName>
</protein>
<keyword evidence="2" id="KW-1133">Transmembrane helix</keyword>
<keyword evidence="2" id="KW-0472">Membrane</keyword>
<reference evidence="5 6" key="1">
    <citation type="submission" date="2021-06" db="EMBL/GenBank/DDBJ databases">
        <title>Genome-based taxonomic framework of Microbacterium strains isolated from marine environment, the description of four new species and reclassification of four preexisting species.</title>
        <authorList>
            <person name="Lee S.D."/>
            <person name="Kim S.-M."/>
            <person name="Byeon Y.-S."/>
            <person name="Yang H.L."/>
            <person name="Kim I.S."/>
        </authorList>
    </citation>
    <scope>NUCLEOTIDE SEQUENCE [LARGE SCALE GENOMIC DNA]</scope>
    <source>
        <strain evidence="5 6">SSW1-49</strain>
    </source>
</reference>
<evidence type="ECO:0000313" key="5">
    <source>
        <dbReference type="EMBL" id="MCK2035824.1"/>
    </source>
</evidence>
<keyword evidence="2" id="KW-0812">Transmembrane</keyword>
<feature type="domain" description="Alpha/beta-hydrolase N-terminal" evidence="4">
    <location>
        <begin position="57"/>
        <end position="254"/>
    </location>
</feature>
<dbReference type="Proteomes" id="UP001300096">
    <property type="component" value="Unassembled WGS sequence"/>
</dbReference>
<organism evidence="5 6">
    <name type="scientific">Microbacterium croceum</name>
    <dbReference type="NCBI Taxonomy" id="2851645"/>
    <lineage>
        <taxon>Bacteria</taxon>
        <taxon>Bacillati</taxon>
        <taxon>Actinomycetota</taxon>
        <taxon>Actinomycetes</taxon>
        <taxon>Micrococcales</taxon>
        <taxon>Microbacteriaceae</taxon>
        <taxon>Microbacterium</taxon>
    </lineage>
</organism>